<dbReference type="RefSeq" id="WP_119629673.1">
    <property type="nucleotide sequence ID" value="NZ_AP017928.1"/>
</dbReference>
<organism evidence="1 2">
    <name type="scientific">Methylocaldum marinum</name>
    <dbReference type="NCBI Taxonomy" id="1432792"/>
    <lineage>
        <taxon>Bacteria</taxon>
        <taxon>Pseudomonadati</taxon>
        <taxon>Pseudomonadota</taxon>
        <taxon>Gammaproteobacteria</taxon>
        <taxon>Methylococcales</taxon>
        <taxon>Methylococcaceae</taxon>
        <taxon>Methylocaldum</taxon>
    </lineage>
</organism>
<proteinExistence type="predicted"/>
<keyword evidence="2" id="KW-1185">Reference proteome</keyword>
<dbReference type="EMBL" id="AP017928">
    <property type="protein sequence ID" value="BBA34216.1"/>
    <property type="molecule type" value="Genomic_DNA"/>
</dbReference>
<reference evidence="1 2" key="1">
    <citation type="submission" date="2016-12" db="EMBL/GenBank/DDBJ databases">
        <title>Genome sequencing of Methylocaldum marinum.</title>
        <authorList>
            <person name="Takeuchi M."/>
            <person name="Kamagata Y."/>
            <person name="Hiraoka S."/>
            <person name="Oshima K."/>
            <person name="Hattori M."/>
            <person name="Iwasaki W."/>
        </authorList>
    </citation>
    <scope>NUCLEOTIDE SEQUENCE [LARGE SCALE GENOMIC DNA]</scope>
    <source>
        <strain evidence="1 2">S8</strain>
    </source>
</reference>
<evidence type="ECO:0000313" key="2">
    <source>
        <dbReference type="Proteomes" id="UP000266313"/>
    </source>
</evidence>
<evidence type="ECO:0000313" key="1">
    <source>
        <dbReference type="EMBL" id="BBA34216.1"/>
    </source>
</evidence>
<dbReference type="AlphaFoldDB" id="A0A250KRP7"/>
<accession>A0A250KRP7</accession>
<name>A0A250KRP7_9GAMM</name>
<protein>
    <submittedName>
        <fullName evidence="1">Uncharacterized protein</fullName>
    </submittedName>
</protein>
<gene>
    <name evidence="1" type="ORF">sS8_2264</name>
</gene>
<sequence>MLSDEARASIGALIYLTSLEKIPNNAIDRALTRVVYDPLSRVTPAQRLAHVREALECSLNLSQVGPPVPHSNDSLRAYLAELARRIEQNAEKFAIVIDPKKKLPTNVENDVIKLLEPLAAAKNPNDALDLLIDEIVSQWDYIKDFYDAEQLIRFALKSNVALSSLVQTPHSEDQVRCYLRNAAWRIEEAWMAK</sequence>
<dbReference type="Proteomes" id="UP000266313">
    <property type="component" value="Chromosome"/>
</dbReference>
<dbReference type="KEGG" id="mmai:sS8_2264"/>